<dbReference type="GO" id="GO:0032543">
    <property type="term" value="P:mitochondrial translation"/>
    <property type="evidence" value="ECO:0007669"/>
    <property type="project" value="TreeGrafter"/>
</dbReference>
<dbReference type="InterPro" id="IPR036870">
    <property type="entry name" value="Ribosomal_bS18_sf"/>
</dbReference>
<sequence>MSFRSLRYLATSSRRFVKKIQESIEGEVTTVSLVDVPEPSNVAYYKGWDHMHQRRRLQSQIKPVCQCCLCRLPTKLSYSDVLILEQFMRVDGSVFPMEFTGVCVEQQERLERCVMQAHWSGLFPDKTIPNFDRSGWKRLNRHWRDDDRSMLEPELKLLPGNWFYINRYNPRASLWKPGQLPEVISKSRKRRVNKRPA</sequence>
<dbReference type="Proteomes" id="UP000887574">
    <property type="component" value="Unplaced"/>
</dbReference>
<keyword evidence="3" id="KW-1185">Reference proteome</keyword>
<dbReference type="AlphaFoldDB" id="A0A915ECW7"/>
<evidence type="ECO:0000256" key="1">
    <source>
        <dbReference type="ARBA" id="ARBA00022980"/>
    </source>
</evidence>
<evidence type="ECO:0000256" key="2">
    <source>
        <dbReference type="ARBA" id="ARBA00023274"/>
    </source>
</evidence>
<dbReference type="GO" id="GO:0005763">
    <property type="term" value="C:mitochondrial small ribosomal subunit"/>
    <property type="evidence" value="ECO:0007669"/>
    <property type="project" value="TreeGrafter"/>
</dbReference>
<evidence type="ECO:0000313" key="3">
    <source>
        <dbReference type="Proteomes" id="UP000887574"/>
    </source>
</evidence>
<accession>A0A915ECW7</accession>
<reference evidence="4" key="1">
    <citation type="submission" date="2022-11" db="UniProtKB">
        <authorList>
            <consortium name="WormBaseParasite"/>
        </authorList>
    </citation>
    <scope>IDENTIFICATION</scope>
</reference>
<dbReference type="InterPro" id="IPR001648">
    <property type="entry name" value="Ribosomal_bS18"/>
</dbReference>
<dbReference type="GO" id="GO:0070181">
    <property type="term" value="F:small ribosomal subunit rRNA binding"/>
    <property type="evidence" value="ECO:0007669"/>
    <property type="project" value="TreeGrafter"/>
</dbReference>
<dbReference type="PANTHER" id="PTHR13479:SF66">
    <property type="entry name" value="LARGE RIBOSOMAL SUBUNIT PROTEIN ML66"/>
    <property type="match status" value="1"/>
</dbReference>
<proteinExistence type="predicted"/>
<keyword evidence="2" id="KW-0687">Ribonucleoprotein</keyword>
<dbReference type="SUPFAM" id="SSF46911">
    <property type="entry name" value="Ribosomal protein S18"/>
    <property type="match status" value="1"/>
</dbReference>
<dbReference type="WBParaSite" id="jg4526">
    <property type="protein sequence ID" value="jg4526"/>
    <property type="gene ID" value="jg4526"/>
</dbReference>
<protein>
    <submittedName>
        <fullName evidence="4">Mitochondrial ribosomal protein S18A</fullName>
    </submittedName>
</protein>
<dbReference type="GO" id="GO:0003735">
    <property type="term" value="F:structural constituent of ribosome"/>
    <property type="evidence" value="ECO:0007669"/>
    <property type="project" value="InterPro"/>
</dbReference>
<dbReference type="PANTHER" id="PTHR13479">
    <property type="entry name" value="30S RIBOSOMAL PROTEIN S18"/>
    <property type="match status" value="1"/>
</dbReference>
<evidence type="ECO:0000313" key="4">
    <source>
        <dbReference type="WBParaSite" id="jg4526"/>
    </source>
</evidence>
<keyword evidence="1" id="KW-0689">Ribosomal protein</keyword>
<dbReference type="Gene3D" id="4.10.640.10">
    <property type="entry name" value="Ribosomal protein S18"/>
    <property type="match status" value="1"/>
</dbReference>
<dbReference type="Pfam" id="PF01084">
    <property type="entry name" value="Ribosomal_S18"/>
    <property type="match status" value="1"/>
</dbReference>
<name>A0A915ECW7_9BILA</name>
<organism evidence="3 4">
    <name type="scientific">Ditylenchus dipsaci</name>
    <dbReference type="NCBI Taxonomy" id="166011"/>
    <lineage>
        <taxon>Eukaryota</taxon>
        <taxon>Metazoa</taxon>
        <taxon>Ecdysozoa</taxon>
        <taxon>Nematoda</taxon>
        <taxon>Chromadorea</taxon>
        <taxon>Rhabditida</taxon>
        <taxon>Tylenchina</taxon>
        <taxon>Tylenchomorpha</taxon>
        <taxon>Sphaerularioidea</taxon>
        <taxon>Anguinidae</taxon>
        <taxon>Anguininae</taxon>
        <taxon>Ditylenchus</taxon>
    </lineage>
</organism>